<dbReference type="FunFam" id="1.20.1070.10:FF:000017">
    <property type="entry name" value="lysophosphatidic acid receptor 4"/>
    <property type="match status" value="1"/>
</dbReference>
<evidence type="ECO:0000256" key="10">
    <source>
        <dbReference type="ARBA" id="ARBA00023170"/>
    </source>
</evidence>
<dbReference type="AlphaFoldDB" id="A0A8J6FT30"/>
<accession>A0A8J6FT30</accession>
<keyword evidence="16" id="KW-1185">Reference proteome</keyword>
<keyword evidence="5 13" id="KW-1133">Transmembrane helix</keyword>
<comment type="similarity">
    <text evidence="12">Belongs to the G-protein coupled receptor 1 family.</text>
</comment>
<evidence type="ECO:0000256" key="13">
    <source>
        <dbReference type="SAM" id="Phobius"/>
    </source>
</evidence>
<evidence type="ECO:0000256" key="6">
    <source>
        <dbReference type="ARBA" id="ARBA00023040"/>
    </source>
</evidence>
<dbReference type="SUPFAM" id="SSF81321">
    <property type="entry name" value="Family A G protein-coupled receptor-like"/>
    <property type="match status" value="1"/>
</dbReference>
<name>A0A8J6FT30_ELECQ</name>
<feature type="transmembrane region" description="Helical" evidence="13">
    <location>
        <begin position="67"/>
        <end position="88"/>
    </location>
</feature>
<feature type="transmembrane region" description="Helical" evidence="13">
    <location>
        <begin position="146"/>
        <end position="167"/>
    </location>
</feature>
<keyword evidence="2" id="KW-1003">Cell membrane</keyword>
<evidence type="ECO:0000256" key="1">
    <source>
        <dbReference type="ARBA" id="ARBA00004651"/>
    </source>
</evidence>
<protein>
    <recommendedName>
        <fullName evidence="14">G-protein coupled receptors family 1 profile domain-containing protein</fullName>
    </recommendedName>
</protein>
<dbReference type="InterPro" id="IPR000276">
    <property type="entry name" value="GPCR_Rhodpsn"/>
</dbReference>
<dbReference type="PRINTS" id="PR00237">
    <property type="entry name" value="GPCRRHODOPSN"/>
</dbReference>
<gene>
    <name evidence="15" type="ORF">GDO78_000613</name>
</gene>
<sequence>MTQAESRPAITDNSTINDTCDLYYHHNTARIWLPIIYSMNFLFGLLGNILAMFVIHKNRRKLNSTTLYSRNLVISDICFAIVSPSRIVYYAKGFDWTLGEVLCRITALFLYINTYAGVTFMTCLSIDRFFAVVHPHRYNKIRRVKFAKIICIFVWVLVFLQTFPLLLQQMSHLEPSGKTTCMEYPNFEKISHLPLMLLGACTIGFYIPLIIILYCYSQISIKLCQTTKKNPLAEKTGTNRKATNTIILVIVVFLVCFTPYHVAITQHMIKKLIYTPDCDEQKVFQIVLHVSVCLMNFNCCLDPLIYFCACKGYKNQIMKMLRRQVSISSSSATRPAAEESSRDLSENQTLQSIPLNHKANLSVNRNNWDKTANGSV</sequence>
<keyword evidence="4" id="KW-0391">Immunity</keyword>
<evidence type="ECO:0000256" key="9">
    <source>
        <dbReference type="ARBA" id="ARBA00023157"/>
    </source>
</evidence>
<dbReference type="GO" id="GO:0002312">
    <property type="term" value="P:B cell activation involved in immune response"/>
    <property type="evidence" value="ECO:0007669"/>
    <property type="project" value="TreeGrafter"/>
</dbReference>
<dbReference type="SMART" id="SM01381">
    <property type="entry name" value="7TM_GPCR_Srsx"/>
    <property type="match status" value="1"/>
</dbReference>
<dbReference type="InterPro" id="IPR017452">
    <property type="entry name" value="GPCR_Rhodpsn_7TM"/>
</dbReference>
<dbReference type="Gene3D" id="1.20.1070.10">
    <property type="entry name" value="Rhodopsin 7-helix transmembrane proteins"/>
    <property type="match status" value="1"/>
</dbReference>
<keyword evidence="8 13" id="KW-0472">Membrane</keyword>
<dbReference type="InterPro" id="IPR047160">
    <property type="entry name" value="GP183-like"/>
</dbReference>
<evidence type="ECO:0000313" key="16">
    <source>
        <dbReference type="Proteomes" id="UP000770717"/>
    </source>
</evidence>
<dbReference type="Proteomes" id="UP000770717">
    <property type="component" value="Unassembled WGS sequence"/>
</dbReference>
<comment type="subcellular location">
    <subcellularLocation>
        <location evidence="1">Cell membrane</location>
        <topology evidence="1">Multi-pass membrane protein</topology>
    </subcellularLocation>
</comment>
<feature type="domain" description="G-protein coupled receptors family 1 profile" evidence="14">
    <location>
        <begin position="47"/>
        <end position="306"/>
    </location>
</feature>
<keyword evidence="6 12" id="KW-0297">G-protein coupled receptor</keyword>
<proteinExistence type="inferred from homology"/>
<feature type="transmembrane region" description="Helical" evidence="13">
    <location>
        <begin position="283"/>
        <end position="309"/>
    </location>
</feature>
<dbReference type="Pfam" id="PF00001">
    <property type="entry name" value="7tm_1"/>
    <property type="match status" value="1"/>
</dbReference>
<dbReference type="EMBL" id="WNTK01000001">
    <property type="protein sequence ID" value="KAG9492195.1"/>
    <property type="molecule type" value="Genomic_DNA"/>
</dbReference>
<keyword evidence="3 12" id="KW-0812">Transmembrane</keyword>
<dbReference type="PANTHER" id="PTHR24237:SF7">
    <property type="entry name" value="G-PROTEIN COUPLED RECEPTOR 183"/>
    <property type="match status" value="1"/>
</dbReference>
<evidence type="ECO:0000256" key="8">
    <source>
        <dbReference type="ARBA" id="ARBA00023136"/>
    </source>
</evidence>
<dbReference type="PROSITE" id="PS00237">
    <property type="entry name" value="G_PROTEIN_RECEP_F1_1"/>
    <property type="match status" value="1"/>
</dbReference>
<keyword evidence="10 12" id="KW-0675">Receptor</keyword>
<keyword evidence="7" id="KW-1064">Adaptive immunity</keyword>
<keyword evidence="11 12" id="KW-0807">Transducer</keyword>
<dbReference type="GO" id="GO:0004930">
    <property type="term" value="F:G protein-coupled receptor activity"/>
    <property type="evidence" value="ECO:0007669"/>
    <property type="project" value="UniProtKB-KW"/>
</dbReference>
<feature type="transmembrane region" description="Helical" evidence="13">
    <location>
        <begin position="31"/>
        <end position="55"/>
    </location>
</feature>
<dbReference type="PROSITE" id="PS50262">
    <property type="entry name" value="G_PROTEIN_RECEP_F1_2"/>
    <property type="match status" value="1"/>
</dbReference>
<dbReference type="PANTHER" id="PTHR24237">
    <property type="entry name" value="G-PROTEIN COUPLED RECEPTOR"/>
    <property type="match status" value="1"/>
</dbReference>
<reference evidence="15" key="1">
    <citation type="thesis" date="2020" institute="ProQuest LLC" country="789 East Eisenhower Parkway, Ann Arbor, MI, USA">
        <title>Comparative Genomics and Chromosome Evolution.</title>
        <authorList>
            <person name="Mudd A.B."/>
        </authorList>
    </citation>
    <scope>NUCLEOTIDE SEQUENCE</scope>
    <source>
        <strain evidence="15">HN-11 Male</strain>
        <tissue evidence="15">Kidney and liver</tissue>
    </source>
</reference>
<feature type="transmembrane region" description="Helical" evidence="13">
    <location>
        <begin position="195"/>
        <end position="216"/>
    </location>
</feature>
<evidence type="ECO:0000256" key="5">
    <source>
        <dbReference type="ARBA" id="ARBA00022989"/>
    </source>
</evidence>
<evidence type="ECO:0000256" key="3">
    <source>
        <dbReference type="ARBA" id="ARBA00022692"/>
    </source>
</evidence>
<feature type="transmembrane region" description="Helical" evidence="13">
    <location>
        <begin position="108"/>
        <end position="126"/>
    </location>
</feature>
<dbReference type="PRINTS" id="PR01157">
    <property type="entry name" value="P2YPURNOCPTR"/>
</dbReference>
<evidence type="ECO:0000256" key="2">
    <source>
        <dbReference type="ARBA" id="ARBA00022475"/>
    </source>
</evidence>
<dbReference type="OrthoDB" id="10021141at2759"/>
<evidence type="ECO:0000259" key="14">
    <source>
        <dbReference type="PROSITE" id="PS50262"/>
    </source>
</evidence>
<evidence type="ECO:0000256" key="11">
    <source>
        <dbReference type="ARBA" id="ARBA00023224"/>
    </source>
</evidence>
<evidence type="ECO:0000313" key="15">
    <source>
        <dbReference type="EMBL" id="KAG9492195.1"/>
    </source>
</evidence>
<feature type="transmembrane region" description="Helical" evidence="13">
    <location>
        <begin position="245"/>
        <end position="263"/>
    </location>
</feature>
<evidence type="ECO:0000256" key="12">
    <source>
        <dbReference type="RuleBase" id="RU000688"/>
    </source>
</evidence>
<dbReference type="GO" id="GO:0002250">
    <property type="term" value="P:adaptive immune response"/>
    <property type="evidence" value="ECO:0007669"/>
    <property type="project" value="UniProtKB-KW"/>
</dbReference>
<comment type="caution">
    <text evidence="15">The sequence shown here is derived from an EMBL/GenBank/DDBJ whole genome shotgun (WGS) entry which is preliminary data.</text>
</comment>
<evidence type="ECO:0000256" key="4">
    <source>
        <dbReference type="ARBA" id="ARBA00022859"/>
    </source>
</evidence>
<organism evidence="15 16">
    <name type="scientific">Eleutherodactylus coqui</name>
    <name type="common">Puerto Rican coqui</name>
    <dbReference type="NCBI Taxonomy" id="57060"/>
    <lineage>
        <taxon>Eukaryota</taxon>
        <taxon>Metazoa</taxon>
        <taxon>Chordata</taxon>
        <taxon>Craniata</taxon>
        <taxon>Vertebrata</taxon>
        <taxon>Euteleostomi</taxon>
        <taxon>Amphibia</taxon>
        <taxon>Batrachia</taxon>
        <taxon>Anura</taxon>
        <taxon>Neobatrachia</taxon>
        <taxon>Hyloidea</taxon>
        <taxon>Eleutherodactylidae</taxon>
        <taxon>Eleutherodactylinae</taxon>
        <taxon>Eleutherodactylus</taxon>
        <taxon>Eleutherodactylus</taxon>
    </lineage>
</organism>
<dbReference type="GO" id="GO:0008142">
    <property type="term" value="F:oxysterol binding"/>
    <property type="evidence" value="ECO:0007669"/>
    <property type="project" value="InterPro"/>
</dbReference>
<keyword evidence="9" id="KW-1015">Disulfide bond</keyword>
<dbReference type="GO" id="GO:0005886">
    <property type="term" value="C:plasma membrane"/>
    <property type="evidence" value="ECO:0007669"/>
    <property type="project" value="UniProtKB-SubCell"/>
</dbReference>
<evidence type="ECO:0000256" key="7">
    <source>
        <dbReference type="ARBA" id="ARBA00023130"/>
    </source>
</evidence>